<reference evidence="2 3" key="1">
    <citation type="submission" date="2022-12" db="EMBL/GenBank/DDBJ databases">
        <title>Chromosome-level genome assembly of true bugs.</title>
        <authorList>
            <person name="Ma L."/>
            <person name="Li H."/>
        </authorList>
    </citation>
    <scope>NUCLEOTIDE SEQUENCE [LARGE SCALE GENOMIC DNA]</scope>
    <source>
        <strain evidence="2">Lab_2022b</strain>
    </source>
</reference>
<evidence type="ECO:0000313" key="3">
    <source>
        <dbReference type="Proteomes" id="UP001461498"/>
    </source>
</evidence>
<organism evidence="2 3">
    <name type="scientific">Rhynocoris fuscipes</name>
    <dbReference type="NCBI Taxonomy" id="488301"/>
    <lineage>
        <taxon>Eukaryota</taxon>
        <taxon>Metazoa</taxon>
        <taxon>Ecdysozoa</taxon>
        <taxon>Arthropoda</taxon>
        <taxon>Hexapoda</taxon>
        <taxon>Insecta</taxon>
        <taxon>Pterygota</taxon>
        <taxon>Neoptera</taxon>
        <taxon>Paraneoptera</taxon>
        <taxon>Hemiptera</taxon>
        <taxon>Heteroptera</taxon>
        <taxon>Panheteroptera</taxon>
        <taxon>Cimicomorpha</taxon>
        <taxon>Reduviidae</taxon>
        <taxon>Harpactorinae</taxon>
        <taxon>Harpactorini</taxon>
        <taxon>Rhynocoris</taxon>
    </lineage>
</organism>
<gene>
    <name evidence="2" type="ORF">O3M35_006817</name>
</gene>
<name>A0AAW1DM18_9HEMI</name>
<accession>A0AAW1DM18</accession>
<evidence type="ECO:0000256" key="1">
    <source>
        <dbReference type="SAM" id="MobiDB-lite"/>
    </source>
</evidence>
<dbReference type="Proteomes" id="UP001461498">
    <property type="component" value="Unassembled WGS sequence"/>
</dbReference>
<feature type="compositionally biased region" description="Acidic residues" evidence="1">
    <location>
        <begin position="61"/>
        <end position="79"/>
    </location>
</feature>
<dbReference type="AlphaFoldDB" id="A0AAW1DM18"/>
<keyword evidence="3" id="KW-1185">Reference proteome</keyword>
<protein>
    <submittedName>
        <fullName evidence="2">Uncharacterized protein</fullName>
    </submittedName>
</protein>
<dbReference type="EMBL" id="JAPXFL010000003">
    <property type="protein sequence ID" value="KAK9509514.1"/>
    <property type="molecule type" value="Genomic_DNA"/>
</dbReference>
<evidence type="ECO:0000313" key="2">
    <source>
        <dbReference type="EMBL" id="KAK9509514.1"/>
    </source>
</evidence>
<feature type="region of interest" description="Disordered" evidence="1">
    <location>
        <begin position="58"/>
        <end position="80"/>
    </location>
</feature>
<proteinExistence type="predicted"/>
<sequence length="92" mass="10731">MYQNVLFLFKSVPRDQEYKSNCRECCTTDYHLSTNKVAKLCLELIYKEIECESRVDLIRDDDGDDDGDDDDDDVDDDDDEKKVYLVKFSSAV</sequence>
<comment type="caution">
    <text evidence="2">The sequence shown here is derived from an EMBL/GenBank/DDBJ whole genome shotgun (WGS) entry which is preliminary data.</text>
</comment>